<gene>
    <name evidence="2" type="ORF">BOTNAR_0108g00080</name>
</gene>
<organism evidence="2 3">
    <name type="scientific">Botryotinia narcissicola</name>
    <dbReference type="NCBI Taxonomy" id="278944"/>
    <lineage>
        <taxon>Eukaryota</taxon>
        <taxon>Fungi</taxon>
        <taxon>Dikarya</taxon>
        <taxon>Ascomycota</taxon>
        <taxon>Pezizomycotina</taxon>
        <taxon>Leotiomycetes</taxon>
        <taxon>Helotiales</taxon>
        <taxon>Sclerotiniaceae</taxon>
        <taxon>Botryotinia</taxon>
    </lineage>
</organism>
<reference evidence="2 3" key="1">
    <citation type="submission" date="2017-12" db="EMBL/GenBank/DDBJ databases">
        <title>Comparative genomics of Botrytis spp.</title>
        <authorList>
            <person name="Valero-Jimenez C.A."/>
            <person name="Tapia P."/>
            <person name="Veloso J."/>
            <person name="Silva-Moreno E."/>
            <person name="Staats M."/>
            <person name="Valdes J.H."/>
            <person name="Van Kan J.A.L."/>
        </authorList>
    </citation>
    <scope>NUCLEOTIDE SEQUENCE [LARGE SCALE GENOMIC DNA]</scope>
    <source>
        <strain evidence="2 3">MUCL2120</strain>
    </source>
</reference>
<dbReference type="OrthoDB" id="3544354at2759"/>
<dbReference type="EMBL" id="PQXJ01000108">
    <property type="protein sequence ID" value="TGO62847.1"/>
    <property type="molecule type" value="Genomic_DNA"/>
</dbReference>
<dbReference type="STRING" id="278944.A0A4Z1J1Y5"/>
<keyword evidence="3" id="KW-1185">Reference proteome</keyword>
<sequence length="79" mass="8939">MAKEKKSNRQESPEDAAERLEREELARIHAEARQEIVLRRILAADEMAANRTDSPNSQHKKMHFLSSKAVPTGPVEVFG</sequence>
<accession>A0A4Z1J1Y5</accession>
<evidence type="ECO:0000256" key="1">
    <source>
        <dbReference type="SAM" id="MobiDB-lite"/>
    </source>
</evidence>
<dbReference type="Proteomes" id="UP000297452">
    <property type="component" value="Unassembled WGS sequence"/>
</dbReference>
<feature type="region of interest" description="Disordered" evidence="1">
    <location>
        <begin position="49"/>
        <end position="79"/>
    </location>
</feature>
<evidence type="ECO:0000313" key="2">
    <source>
        <dbReference type="EMBL" id="TGO62847.1"/>
    </source>
</evidence>
<name>A0A4Z1J1Y5_9HELO</name>
<dbReference type="AlphaFoldDB" id="A0A4Z1J1Y5"/>
<comment type="caution">
    <text evidence="2">The sequence shown here is derived from an EMBL/GenBank/DDBJ whole genome shotgun (WGS) entry which is preliminary data.</text>
</comment>
<evidence type="ECO:0000313" key="3">
    <source>
        <dbReference type="Proteomes" id="UP000297452"/>
    </source>
</evidence>
<protein>
    <submittedName>
        <fullName evidence="2">Uncharacterized protein</fullName>
    </submittedName>
</protein>
<feature type="region of interest" description="Disordered" evidence="1">
    <location>
        <begin position="1"/>
        <end position="20"/>
    </location>
</feature>
<proteinExistence type="predicted"/>